<protein>
    <recommendedName>
        <fullName evidence="10">G-protein coupled receptors family 1 profile domain-containing protein</fullName>
    </recommendedName>
</protein>
<comment type="subcellular location">
    <subcellularLocation>
        <location evidence="1">Cell membrane</location>
        <topology evidence="1">Multi-pass membrane protein</topology>
    </subcellularLocation>
</comment>
<dbReference type="PANTHER" id="PTHR22750">
    <property type="entry name" value="G-PROTEIN COUPLED RECEPTOR"/>
    <property type="match status" value="1"/>
</dbReference>
<feature type="transmembrane region" description="Helical" evidence="9">
    <location>
        <begin position="20"/>
        <end position="44"/>
    </location>
</feature>
<keyword evidence="6 9" id="KW-0472">Membrane</keyword>
<gene>
    <name evidence="11" type="ORF">KC01_LOCUS40932</name>
</gene>
<evidence type="ECO:0000259" key="10">
    <source>
        <dbReference type="PROSITE" id="PS50262"/>
    </source>
</evidence>
<reference evidence="11 12" key="1">
    <citation type="submission" date="2024-04" db="EMBL/GenBank/DDBJ databases">
        <authorList>
            <person name="Waldvogel A.-M."/>
            <person name="Schoenle A."/>
        </authorList>
    </citation>
    <scope>NUCLEOTIDE SEQUENCE [LARGE SCALE GENOMIC DNA]</scope>
</reference>
<dbReference type="PRINTS" id="PR00237">
    <property type="entry name" value="GPCRRHODOPSN"/>
</dbReference>
<keyword evidence="7" id="KW-0675">Receptor</keyword>
<feature type="transmembrane region" description="Helical" evidence="9">
    <location>
        <begin position="131"/>
        <end position="152"/>
    </location>
</feature>
<keyword evidence="8" id="KW-0807">Transducer</keyword>
<evidence type="ECO:0000256" key="8">
    <source>
        <dbReference type="ARBA" id="ARBA00023224"/>
    </source>
</evidence>
<keyword evidence="2" id="KW-1003">Cell membrane</keyword>
<evidence type="ECO:0000313" key="11">
    <source>
        <dbReference type="EMBL" id="CAL1614909.1"/>
    </source>
</evidence>
<dbReference type="SUPFAM" id="SSF81321">
    <property type="entry name" value="Family A G protein-coupled receptor-like"/>
    <property type="match status" value="1"/>
</dbReference>
<dbReference type="Gene3D" id="1.20.1070.10">
    <property type="entry name" value="Rhodopsin 7-helix transmembrane proteins"/>
    <property type="match status" value="1"/>
</dbReference>
<feature type="transmembrane region" description="Helical" evidence="9">
    <location>
        <begin position="89"/>
        <end position="110"/>
    </location>
</feature>
<evidence type="ECO:0000256" key="3">
    <source>
        <dbReference type="ARBA" id="ARBA00022692"/>
    </source>
</evidence>
<evidence type="ECO:0000256" key="6">
    <source>
        <dbReference type="ARBA" id="ARBA00023136"/>
    </source>
</evidence>
<evidence type="ECO:0000313" key="12">
    <source>
        <dbReference type="Proteomes" id="UP001497482"/>
    </source>
</evidence>
<dbReference type="PROSITE" id="PS50262">
    <property type="entry name" value="G_PROTEIN_RECEP_F1_2"/>
    <property type="match status" value="1"/>
</dbReference>
<evidence type="ECO:0000256" key="1">
    <source>
        <dbReference type="ARBA" id="ARBA00004651"/>
    </source>
</evidence>
<name>A0AAV2MN69_KNICA</name>
<organism evidence="11 12">
    <name type="scientific">Knipowitschia caucasica</name>
    <name type="common">Caucasian dwarf goby</name>
    <name type="synonym">Pomatoschistus caucasicus</name>
    <dbReference type="NCBI Taxonomy" id="637954"/>
    <lineage>
        <taxon>Eukaryota</taxon>
        <taxon>Metazoa</taxon>
        <taxon>Chordata</taxon>
        <taxon>Craniata</taxon>
        <taxon>Vertebrata</taxon>
        <taxon>Euteleostomi</taxon>
        <taxon>Actinopterygii</taxon>
        <taxon>Neopterygii</taxon>
        <taxon>Teleostei</taxon>
        <taxon>Neoteleostei</taxon>
        <taxon>Acanthomorphata</taxon>
        <taxon>Gobiaria</taxon>
        <taxon>Gobiiformes</taxon>
        <taxon>Gobioidei</taxon>
        <taxon>Gobiidae</taxon>
        <taxon>Gobiinae</taxon>
        <taxon>Knipowitschia</taxon>
    </lineage>
</organism>
<keyword evidence="4 9" id="KW-1133">Transmembrane helix</keyword>
<dbReference type="InterPro" id="IPR000276">
    <property type="entry name" value="GPCR_Rhodpsn"/>
</dbReference>
<evidence type="ECO:0000256" key="9">
    <source>
        <dbReference type="SAM" id="Phobius"/>
    </source>
</evidence>
<proteinExistence type="predicted"/>
<keyword evidence="12" id="KW-1185">Reference proteome</keyword>
<evidence type="ECO:0000256" key="5">
    <source>
        <dbReference type="ARBA" id="ARBA00023040"/>
    </source>
</evidence>
<feature type="domain" description="G-protein coupled receptors family 1 profile" evidence="10">
    <location>
        <begin position="18"/>
        <end position="266"/>
    </location>
</feature>
<dbReference type="Pfam" id="PF00001">
    <property type="entry name" value="7tm_1"/>
    <property type="match status" value="1"/>
</dbReference>
<accession>A0AAV2MN69</accession>
<dbReference type="EMBL" id="OZ035831">
    <property type="protein sequence ID" value="CAL1614909.1"/>
    <property type="molecule type" value="Genomic_DNA"/>
</dbReference>
<feature type="transmembrane region" description="Helical" evidence="9">
    <location>
        <begin position="208"/>
        <end position="232"/>
    </location>
</feature>
<evidence type="ECO:0000256" key="7">
    <source>
        <dbReference type="ARBA" id="ARBA00023170"/>
    </source>
</evidence>
<dbReference type="GO" id="GO:0004930">
    <property type="term" value="F:G protein-coupled receptor activity"/>
    <property type="evidence" value="ECO:0007669"/>
    <property type="project" value="UniProtKB-KW"/>
</dbReference>
<evidence type="ECO:0000256" key="2">
    <source>
        <dbReference type="ARBA" id="ARBA00022475"/>
    </source>
</evidence>
<dbReference type="AlphaFoldDB" id="A0AAV2MN69"/>
<sequence length="292" mass="32594">MSNRSQVLSLLLPPTSLGNVLVLLFSITLSSVIIFLNASVGLAILLNKALRNENRFLYMFSTCFSDVCTGVSYLYVGVFDVRDSSNTPATLYIAPTFLGLSFMAVMAAQADRYHAVVSPFKYTQRMTRNKTVVIIVVYWAYAFAVVAMHNLMPQGVIRSFTATGAFVANILMVVIMIGLNIRLFLIAKFQLDKVSPQTDPERDSKRASINLVLIVVAFFLAAWTPMFVHVIFCNFSGFRCYMFRNEGTDPIRILPRINSALTPLLYLRGCAAVRATVVSRVWRHCRRGSVTA</sequence>
<dbReference type="GO" id="GO:0005886">
    <property type="term" value="C:plasma membrane"/>
    <property type="evidence" value="ECO:0007669"/>
    <property type="project" value="UniProtKB-SubCell"/>
</dbReference>
<evidence type="ECO:0000256" key="4">
    <source>
        <dbReference type="ARBA" id="ARBA00022989"/>
    </source>
</evidence>
<feature type="transmembrane region" description="Helical" evidence="9">
    <location>
        <begin position="56"/>
        <end position="77"/>
    </location>
</feature>
<dbReference type="Proteomes" id="UP001497482">
    <property type="component" value="Chromosome 9"/>
</dbReference>
<feature type="transmembrane region" description="Helical" evidence="9">
    <location>
        <begin position="164"/>
        <end position="187"/>
    </location>
</feature>
<dbReference type="InterPro" id="IPR017452">
    <property type="entry name" value="GPCR_Rhodpsn_7TM"/>
</dbReference>
<keyword evidence="3 9" id="KW-0812">Transmembrane</keyword>
<keyword evidence="5" id="KW-0297">G-protein coupled receptor</keyword>
<dbReference type="CDD" id="cd00637">
    <property type="entry name" value="7tm_classA_rhodopsin-like"/>
    <property type="match status" value="1"/>
</dbReference>